<evidence type="ECO:0000256" key="7">
    <source>
        <dbReference type="ARBA" id="ARBA00023002"/>
    </source>
</evidence>
<proteinExistence type="inferred from homology"/>
<dbReference type="Gene3D" id="3.50.50.60">
    <property type="entry name" value="FAD/NAD(P)-binding domain"/>
    <property type="match status" value="3"/>
</dbReference>
<reference evidence="20 21" key="1">
    <citation type="submission" date="2018-11" db="EMBL/GenBank/DDBJ databases">
        <title>Genomic Encyclopedia of Type Strains, Phase IV (KMG-IV): sequencing the most valuable type-strain genomes for metagenomic binning, comparative biology and taxonomic classification.</title>
        <authorList>
            <person name="Goeker M."/>
        </authorList>
    </citation>
    <scope>NUCLEOTIDE SEQUENCE [LARGE SCALE GENOMIC DNA]</scope>
    <source>
        <strain evidence="20 21">DSM 5900</strain>
    </source>
</reference>
<evidence type="ECO:0000256" key="2">
    <source>
        <dbReference type="ARBA" id="ARBA00010790"/>
    </source>
</evidence>
<dbReference type="InterPro" id="IPR017900">
    <property type="entry name" value="4Fe4S_Fe_S_CS"/>
</dbReference>
<evidence type="ECO:0000256" key="13">
    <source>
        <dbReference type="ARBA" id="ARBA00023235"/>
    </source>
</evidence>
<accession>A0A3N1KWI6</accession>
<dbReference type="InterPro" id="IPR017896">
    <property type="entry name" value="4Fe4S_Fe-S-bd"/>
</dbReference>
<evidence type="ECO:0000256" key="10">
    <source>
        <dbReference type="ARBA" id="ARBA00023098"/>
    </source>
</evidence>
<dbReference type="GO" id="GO:0016995">
    <property type="term" value="F:cholesterol oxidase activity"/>
    <property type="evidence" value="ECO:0007669"/>
    <property type="project" value="UniProtKB-EC"/>
</dbReference>
<dbReference type="Pfam" id="PF13450">
    <property type="entry name" value="NAD_binding_8"/>
    <property type="match status" value="1"/>
</dbReference>
<evidence type="ECO:0000256" key="15">
    <source>
        <dbReference type="ARBA" id="ARBA00049645"/>
    </source>
</evidence>
<sequence length="525" mass="56784">MADDCDTVVIGSGFGGAVAACRLTQRGDKVVVLERGRRWQTDAFPRGPGDDWIYDINRPERANGWIDMRVFPDIAVVQGAGVGGGSLIYANVFVPAQAAAFADGWPPEITLAELQPHYATTGAMLDVAELPDGQLTGRHRLMRDAAAATGNADRLRKLPLAVRFDPAWSYDLPDPHAHHHSSPFVNRHGKAQGTCVHCGDCDLGCPVGARNTLDLNYLAVAEAGGADIRPLHMVVGIEPEGRRYRVYFDRVDQGRRARDSIVAGRVVLAAGSLNSTELLLRCRDVLGTLPDLSPRLGQGWCANGDFLTLATYGDRSVGPTRGPTITTAVDFLDGSDGGHRYFVEDGGFPDVVSNALREMLGRNTVTKRFFRLYERALGALAGGRPLDGVMPWFGQGADASNGVMRIERDLLDPDGWSLDLEWDPAPSSGVVNALIDRHRQFTRATGGRIIEPLIWRIFDYLITPHPLGGCGMGTDRTTGVVDHAGEVFGYPRLHVLDGSIVPRALGLNPSRTIAALAERNVALMQ</sequence>
<dbReference type="GO" id="GO:0051536">
    <property type="term" value="F:iron-sulfur cluster binding"/>
    <property type="evidence" value="ECO:0007669"/>
    <property type="project" value="UniProtKB-KW"/>
</dbReference>
<evidence type="ECO:0000256" key="4">
    <source>
        <dbReference type="ARBA" id="ARBA00022630"/>
    </source>
</evidence>
<dbReference type="GO" id="GO:0046872">
    <property type="term" value="F:metal ion binding"/>
    <property type="evidence" value="ECO:0007669"/>
    <property type="project" value="UniProtKB-KW"/>
</dbReference>
<keyword evidence="13" id="KW-0413">Isomerase</keyword>
<feature type="domain" description="4Fe-4S ferredoxin-type" evidence="19">
    <location>
        <begin position="186"/>
        <end position="215"/>
    </location>
</feature>
<evidence type="ECO:0000259" key="19">
    <source>
        <dbReference type="PROSITE" id="PS51379"/>
    </source>
</evidence>
<name>A0A3N1KWI6_9PROT</name>
<evidence type="ECO:0000256" key="12">
    <source>
        <dbReference type="ARBA" id="ARBA00023221"/>
    </source>
</evidence>
<dbReference type="PANTHER" id="PTHR47470">
    <property type="entry name" value="CHOLESTEROL OXIDASE"/>
    <property type="match status" value="1"/>
</dbReference>
<dbReference type="PROSITE" id="PS51379">
    <property type="entry name" value="4FE4S_FER_2"/>
    <property type="match status" value="1"/>
</dbReference>
<keyword evidence="9" id="KW-0411">Iron-sulfur</keyword>
<evidence type="ECO:0000256" key="5">
    <source>
        <dbReference type="ARBA" id="ARBA00022723"/>
    </source>
</evidence>
<dbReference type="Proteomes" id="UP000278222">
    <property type="component" value="Unassembled WGS sequence"/>
</dbReference>
<keyword evidence="6" id="KW-0274">FAD</keyword>
<keyword evidence="3" id="KW-0153">Cholesterol metabolism</keyword>
<dbReference type="GO" id="GO:0008203">
    <property type="term" value="P:cholesterol metabolic process"/>
    <property type="evidence" value="ECO:0007669"/>
    <property type="project" value="UniProtKB-KW"/>
</dbReference>
<organism evidence="20 21">
    <name type="scientific">Stella humosa</name>
    <dbReference type="NCBI Taxonomy" id="94"/>
    <lineage>
        <taxon>Bacteria</taxon>
        <taxon>Pseudomonadati</taxon>
        <taxon>Pseudomonadota</taxon>
        <taxon>Alphaproteobacteria</taxon>
        <taxon>Rhodospirillales</taxon>
        <taxon>Stellaceae</taxon>
        <taxon>Stella</taxon>
    </lineage>
</organism>
<gene>
    <name evidence="20" type="ORF">EDC65_4256</name>
</gene>
<dbReference type="Pfam" id="PF00732">
    <property type="entry name" value="GMC_oxred_N"/>
    <property type="match status" value="1"/>
</dbReference>
<keyword evidence="21" id="KW-1185">Reference proteome</keyword>
<protein>
    <recommendedName>
        <fullName evidence="17">Cholesterol oxidase</fullName>
        <ecNumber evidence="16">1.1.3.6</ecNumber>
        <ecNumber evidence="14">5.3.3.1</ecNumber>
    </recommendedName>
    <alternativeName>
        <fullName evidence="18">Cholesterol isomerase</fullName>
    </alternativeName>
</protein>
<comment type="pathway">
    <text evidence="15">Steroid metabolism; cholesterol degradation.</text>
</comment>
<dbReference type="Pfam" id="PF05199">
    <property type="entry name" value="GMC_oxred_C"/>
    <property type="match status" value="1"/>
</dbReference>
<evidence type="ECO:0000256" key="9">
    <source>
        <dbReference type="ARBA" id="ARBA00023014"/>
    </source>
</evidence>
<evidence type="ECO:0000256" key="8">
    <source>
        <dbReference type="ARBA" id="ARBA00023004"/>
    </source>
</evidence>
<keyword evidence="7" id="KW-0560">Oxidoreductase</keyword>
<evidence type="ECO:0000256" key="11">
    <source>
        <dbReference type="ARBA" id="ARBA00023166"/>
    </source>
</evidence>
<evidence type="ECO:0000313" key="20">
    <source>
        <dbReference type="EMBL" id="ROP83607.1"/>
    </source>
</evidence>
<evidence type="ECO:0000256" key="3">
    <source>
        <dbReference type="ARBA" id="ARBA00022548"/>
    </source>
</evidence>
<evidence type="ECO:0000256" key="17">
    <source>
        <dbReference type="ARBA" id="ARBA00049744"/>
    </source>
</evidence>
<dbReference type="EMBL" id="RJKX01000016">
    <property type="protein sequence ID" value="ROP83607.1"/>
    <property type="molecule type" value="Genomic_DNA"/>
</dbReference>
<comment type="similarity">
    <text evidence="2">Belongs to the GMC oxidoreductase family.</text>
</comment>
<keyword evidence="12" id="KW-0753">Steroid metabolism</keyword>
<evidence type="ECO:0000256" key="6">
    <source>
        <dbReference type="ARBA" id="ARBA00022827"/>
    </source>
</evidence>
<evidence type="ECO:0000256" key="14">
    <source>
        <dbReference type="ARBA" id="ARBA00038856"/>
    </source>
</evidence>
<dbReference type="InterPro" id="IPR036188">
    <property type="entry name" value="FAD/NAD-bd_sf"/>
</dbReference>
<dbReference type="InterPro" id="IPR000172">
    <property type="entry name" value="GMC_OxRdtase_N"/>
</dbReference>
<evidence type="ECO:0000256" key="1">
    <source>
        <dbReference type="ARBA" id="ARBA00001974"/>
    </source>
</evidence>
<dbReference type="EC" id="5.3.3.1" evidence="14"/>
<dbReference type="AlphaFoldDB" id="A0A3N1KWI6"/>
<comment type="caution">
    <text evidence="20">The sequence shown here is derived from an EMBL/GenBank/DDBJ whole genome shotgun (WGS) entry which is preliminary data.</text>
</comment>
<dbReference type="GO" id="GO:0050660">
    <property type="term" value="F:flavin adenine dinucleotide binding"/>
    <property type="evidence" value="ECO:0007669"/>
    <property type="project" value="InterPro"/>
</dbReference>
<dbReference type="PANTHER" id="PTHR47470:SF1">
    <property type="entry name" value="FAD-DEPENDENT OXIDOREDUCTASE 2 FAD BINDING DOMAIN-CONTAINING PROTEIN"/>
    <property type="match status" value="1"/>
</dbReference>
<dbReference type="GO" id="GO:0004769">
    <property type="term" value="F:steroid Delta-isomerase activity"/>
    <property type="evidence" value="ECO:0007669"/>
    <property type="project" value="UniProtKB-EC"/>
</dbReference>
<keyword evidence="4" id="KW-0285">Flavoprotein</keyword>
<dbReference type="InterPro" id="IPR052542">
    <property type="entry name" value="Cholesterol_Oxidase"/>
</dbReference>
<evidence type="ECO:0000313" key="21">
    <source>
        <dbReference type="Proteomes" id="UP000278222"/>
    </source>
</evidence>
<dbReference type="PROSITE" id="PS00198">
    <property type="entry name" value="4FE4S_FER_1"/>
    <property type="match status" value="1"/>
</dbReference>
<keyword evidence="11" id="KW-1207">Sterol metabolism</keyword>
<dbReference type="EC" id="1.1.3.6" evidence="16"/>
<dbReference type="InterPro" id="IPR007867">
    <property type="entry name" value="GMC_OxRtase_C"/>
</dbReference>
<comment type="cofactor">
    <cofactor evidence="1">
        <name>FAD</name>
        <dbReference type="ChEBI" id="CHEBI:57692"/>
    </cofactor>
</comment>
<keyword evidence="10" id="KW-0443">Lipid metabolism</keyword>
<dbReference type="SUPFAM" id="SSF51905">
    <property type="entry name" value="FAD/NAD(P)-binding domain"/>
    <property type="match status" value="1"/>
</dbReference>
<keyword evidence="5" id="KW-0479">Metal-binding</keyword>
<evidence type="ECO:0000256" key="18">
    <source>
        <dbReference type="ARBA" id="ARBA00049778"/>
    </source>
</evidence>
<evidence type="ECO:0000256" key="16">
    <source>
        <dbReference type="ARBA" id="ARBA00049723"/>
    </source>
</evidence>
<dbReference type="RefSeq" id="WP_197735672.1">
    <property type="nucleotide sequence ID" value="NZ_AP019700.1"/>
</dbReference>
<keyword evidence="8" id="KW-0408">Iron</keyword>